<dbReference type="Proteomes" id="UP000626092">
    <property type="component" value="Unassembled WGS sequence"/>
</dbReference>
<dbReference type="GO" id="GO:0003729">
    <property type="term" value="F:mRNA binding"/>
    <property type="evidence" value="ECO:0007669"/>
    <property type="project" value="InterPro"/>
</dbReference>
<keyword evidence="16" id="KW-0137">Centromere</keyword>
<keyword evidence="7" id="KW-0158">Chromosome</keyword>
<feature type="region of interest" description="Disordered" evidence="19">
    <location>
        <begin position="1"/>
        <end position="21"/>
    </location>
</feature>
<evidence type="ECO:0000256" key="2">
    <source>
        <dbReference type="ARBA" id="ARBA00004496"/>
    </source>
</evidence>
<name>A0A834FYK4_RHOSS</name>
<protein>
    <recommendedName>
        <fullName evidence="17">RNA-binding protein 8A</fullName>
    </recommendedName>
</protein>
<keyword evidence="6" id="KW-0813">Transport</keyword>
<dbReference type="GO" id="GO:0005737">
    <property type="term" value="C:cytoplasm"/>
    <property type="evidence" value="ECO:0007669"/>
    <property type="project" value="UniProtKB-SubCell"/>
</dbReference>
<feature type="region of interest" description="Disordered" evidence="19">
    <location>
        <begin position="38"/>
        <end position="59"/>
    </location>
</feature>
<evidence type="ECO:0000256" key="17">
    <source>
        <dbReference type="ARBA" id="ARBA00077711"/>
    </source>
</evidence>
<dbReference type="Gene3D" id="3.30.70.330">
    <property type="match status" value="1"/>
</dbReference>
<dbReference type="InterPro" id="IPR008111">
    <property type="entry name" value="RNA-bd_8"/>
</dbReference>
<dbReference type="PANTHER" id="PTHR14582:SF1">
    <property type="entry name" value="CENTROMERE PROTEIN O"/>
    <property type="match status" value="1"/>
</dbReference>
<evidence type="ECO:0000256" key="5">
    <source>
        <dbReference type="ARBA" id="ARBA00007987"/>
    </source>
</evidence>
<dbReference type="InterPro" id="IPR018464">
    <property type="entry name" value="CENP-O"/>
</dbReference>
<dbReference type="InterPro" id="IPR033744">
    <property type="entry name" value="RRM_RBM8"/>
</dbReference>
<evidence type="ECO:0000256" key="11">
    <source>
        <dbReference type="ARBA" id="ARBA00022845"/>
    </source>
</evidence>
<evidence type="ECO:0000256" key="8">
    <source>
        <dbReference type="ARBA" id="ARBA00022490"/>
    </source>
</evidence>
<dbReference type="Pfam" id="PF09496">
    <property type="entry name" value="CENP-O"/>
    <property type="match status" value="1"/>
</dbReference>
<evidence type="ECO:0000256" key="12">
    <source>
        <dbReference type="ARBA" id="ARBA00022884"/>
    </source>
</evidence>
<evidence type="ECO:0000313" key="21">
    <source>
        <dbReference type="EMBL" id="KAF7119484.1"/>
    </source>
</evidence>
<evidence type="ECO:0000256" key="4">
    <source>
        <dbReference type="ARBA" id="ARBA00007321"/>
    </source>
</evidence>
<dbReference type="PANTHER" id="PTHR14582">
    <property type="entry name" value="INNER KINETOCHORE SUBUNIT MAL2"/>
    <property type="match status" value="1"/>
</dbReference>
<feature type="compositionally biased region" description="Acidic residues" evidence="19">
    <location>
        <begin position="7"/>
        <end position="21"/>
    </location>
</feature>
<comment type="similarity">
    <text evidence="5">Belongs to the RBM8A family.</text>
</comment>
<evidence type="ECO:0000313" key="22">
    <source>
        <dbReference type="Proteomes" id="UP000626092"/>
    </source>
</evidence>
<dbReference type="Pfam" id="PF00076">
    <property type="entry name" value="RRM_1"/>
    <property type="match status" value="1"/>
</dbReference>
<evidence type="ECO:0000256" key="7">
    <source>
        <dbReference type="ARBA" id="ARBA00022454"/>
    </source>
</evidence>
<organism evidence="21 22">
    <name type="scientific">Rhododendron simsii</name>
    <name type="common">Sims's rhododendron</name>
    <dbReference type="NCBI Taxonomy" id="118357"/>
    <lineage>
        <taxon>Eukaryota</taxon>
        <taxon>Viridiplantae</taxon>
        <taxon>Streptophyta</taxon>
        <taxon>Embryophyta</taxon>
        <taxon>Tracheophyta</taxon>
        <taxon>Spermatophyta</taxon>
        <taxon>Magnoliopsida</taxon>
        <taxon>eudicotyledons</taxon>
        <taxon>Gunneridae</taxon>
        <taxon>Pentapetalae</taxon>
        <taxon>asterids</taxon>
        <taxon>Ericales</taxon>
        <taxon>Ericaceae</taxon>
        <taxon>Ericoideae</taxon>
        <taxon>Rhodoreae</taxon>
        <taxon>Rhododendron</taxon>
    </lineage>
</organism>
<keyword evidence="22" id="KW-1185">Reference proteome</keyword>
<dbReference type="CDD" id="cd23836">
    <property type="entry name" value="DRWD-C_CENP-O"/>
    <property type="match status" value="1"/>
</dbReference>
<dbReference type="PROSITE" id="PS50102">
    <property type="entry name" value="RRM"/>
    <property type="match status" value="1"/>
</dbReference>
<keyword evidence="15" id="KW-0539">Nucleus</keyword>
<proteinExistence type="inferred from homology"/>
<sequence length="618" mass="70198">MANVDVEAVDFEPEEDDLMDDDGAVDADAAIIPKLKSAITGGGPKRTKGRGFREEEAEADRNNRLAGRFDSLDSDGGPGAERSIEGWIILVTGVHEEAQEDDLQNAFGEFGEMKNLHLNLDRRTGFVKGYALIEYETFEEAQKAIHEMDGTELLTQTINVDWAFSKDRHMVVVQEVRGGDSNYAKLCRLLLGMRNQMYGQEFFYHFVQEEDVRLETTRARFSNVLRRHGELTERLSSSKHADDQTYTKSDDNESVIKSIFLRFMHNCISNVEKDSDKMIFERLQKEFEAARAAQTQEICLHGEQWNDGLLATIRERVHMEAERKAMPGDTDILPGLHFHEKITYKVGTKSLSMATESMNAISLRTEKSVKYWNLNLHTKLPQEVGQHKDLQRNLLLKAPPPQEVGLADSCAVEVERLGWLSSQTKQTWEPCETYHCVLESKSFLEKMTVLEHTVPFFLPLREAENDLLSSNAMKFIDHVGDLLQAYVDRREQVRIIKEIYGNQIGELYHSLPYHMIEFVLEDFDCKVTVSLRYAELISVLPTRVSVLAWPMHQTKKSLTSTATTNKKGNGASGSQSIPARLSYAEDALRTMSLPEAYAEIVLNLPQALEQIFPDRNSP</sequence>
<keyword evidence="8" id="KW-0963">Cytoplasm</keyword>
<dbReference type="GO" id="GO:0031511">
    <property type="term" value="C:Mis6-Sim4 complex"/>
    <property type="evidence" value="ECO:0007669"/>
    <property type="project" value="TreeGrafter"/>
</dbReference>
<evidence type="ECO:0000256" key="9">
    <source>
        <dbReference type="ARBA" id="ARBA00022664"/>
    </source>
</evidence>
<dbReference type="GO" id="GO:0006397">
    <property type="term" value="P:mRNA processing"/>
    <property type="evidence" value="ECO:0007669"/>
    <property type="project" value="UniProtKB-KW"/>
</dbReference>
<evidence type="ECO:0000256" key="15">
    <source>
        <dbReference type="ARBA" id="ARBA00023242"/>
    </source>
</evidence>
<dbReference type="GO" id="GO:0000184">
    <property type="term" value="P:nuclear-transcribed mRNA catabolic process, nonsense-mediated decay"/>
    <property type="evidence" value="ECO:0007669"/>
    <property type="project" value="UniProtKB-KW"/>
</dbReference>
<keyword evidence="14" id="KW-0508">mRNA splicing</keyword>
<evidence type="ECO:0000256" key="10">
    <source>
        <dbReference type="ARBA" id="ARBA00022816"/>
    </source>
</evidence>
<evidence type="ECO:0000256" key="18">
    <source>
        <dbReference type="PROSITE-ProRule" id="PRU00176"/>
    </source>
</evidence>
<comment type="caution">
    <text evidence="21">The sequence shown here is derived from an EMBL/GenBank/DDBJ whole genome shotgun (WGS) entry which is preliminary data.</text>
</comment>
<keyword evidence="12 18" id="KW-0694">RNA-binding</keyword>
<dbReference type="GO" id="GO:0008380">
    <property type="term" value="P:RNA splicing"/>
    <property type="evidence" value="ECO:0007669"/>
    <property type="project" value="UniProtKB-KW"/>
</dbReference>
<dbReference type="SMART" id="SM00360">
    <property type="entry name" value="RRM"/>
    <property type="match status" value="1"/>
</dbReference>
<dbReference type="GO" id="GO:0051028">
    <property type="term" value="P:mRNA transport"/>
    <property type="evidence" value="ECO:0007669"/>
    <property type="project" value="UniProtKB-KW"/>
</dbReference>
<keyword evidence="11" id="KW-0810">Translation regulation</keyword>
<evidence type="ECO:0000256" key="1">
    <source>
        <dbReference type="ARBA" id="ARBA00004123"/>
    </source>
</evidence>
<gene>
    <name evidence="21" type="ORF">RHSIM_Rhsim13G0217600</name>
</gene>
<dbReference type="InterPro" id="IPR035979">
    <property type="entry name" value="RBD_domain_sf"/>
</dbReference>
<dbReference type="FunFam" id="3.30.70.330:FF:000525">
    <property type="entry name" value="RNA-binding protein 8A"/>
    <property type="match status" value="1"/>
</dbReference>
<keyword evidence="13" id="KW-0866">Nonsense-mediated mRNA decay</keyword>
<dbReference type="GO" id="GO:0006417">
    <property type="term" value="P:regulation of translation"/>
    <property type="evidence" value="ECO:0007669"/>
    <property type="project" value="UniProtKB-KW"/>
</dbReference>
<evidence type="ECO:0000256" key="6">
    <source>
        <dbReference type="ARBA" id="ARBA00022448"/>
    </source>
</evidence>
<keyword evidence="9" id="KW-0507">mRNA processing</keyword>
<evidence type="ECO:0000256" key="14">
    <source>
        <dbReference type="ARBA" id="ARBA00023187"/>
    </source>
</evidence>
<feature type="domain" description="RRM" evidence="20">
    <location>
        <begin position="87"/>
        <end position="165"/>
    </location>
</feature>
<evidence type="ECO:0000256" key="19">
    <source>
        <dbReference type="SAM" id="MobiDB-lite"/>
    </source>
</evidence>
<dbReference type="PRINTS" id="PR01738">
    <property type="entry name" value="RNABINDINGM8"/>
</dbReference>
<evidence type="ECO:0000259" key="20">
    <source>
        <dbReference type="PROSITE" id="PS50102"/>
    </source>
</evidence>
<dbReference type="AlphaFoldDB" id="A0A834FYK4"/>
<comment type="subcellular location">
    <subcellularLocation>
        <location evidence="3">Chromosome</location>
        <location evidence="3">Centromere</location>
    </subcellularLocation>
    <subcellularLocation>
        <location evidence="2">Cytoplasm</location>
    </subcellularLocation>
    <subcellularLocation>
        <location evidence="1">Nucleus</location>
    </subcellularLocation>
</comment>
<dbReference type="CDD" id="cd12324">
    <property type="entry name" value="RRM_RBM8"/>
    <property type="match status" value="1"/>
</dbReference>
<dbReference type="InterPro" id="IPR000504">
    <property type="entry name" value="RRM_dom"/>
</dbReference>
<reference evidence="21" key="1">
    <citation type="submission" date="2019-11" db="EMBL/GenBank/DDBJ databases">
        <authorList>
            <person name="Liu Y."/>
            <person name="Hou J."/>
            <person name="Li T.-Q."/>
            <person name="Guan C.-H."/>
            <person name="Wu X."/>
            <person name="Wu H.-Z."/>
            <person name="Ling F."/>
            <person name="Zhang R."/>
            <person name="Shi X.-G."/>
            <person name="Ren J.-P."/>
            <person name="Chen E.-F."/>
            <person name="Sun J.-M."/>
        </authorList>
    </citation>
    <scope>NUCLEOTIDE SEQUENCE</scope>
    <source>
        <strain evidence="21">Adult_tree_wgs_1</strain>
        <tissue evidence="21">Leaves</tissue>
    </source>
</reference>
<evidence type="ECO:0000256" key="16">
    <source>
        <dbReference type="ARBA" id="ARBA00023328"/>
    </source>
</evidence>
<dbReference type="SUPFAM" id="SSF54928">
    <property type="entry name" value="RNA-binding domain, RBD"/>
    <property type="match status" value="1"/>
</dbReference>
<dbReference type="InterPro" id="IPR012677">
    <property type="entry name" value="Nucleotide-bd_a/b_plait_sf"/>
</dbReference>
<keyword evidence="10" id="KW-0509">mRNA transport</keyword>
<comment type="similarity">
    <text evidence="4">Belongs to the CENP-O/MCM21 family.</text>
</comment>
<dbReference type="EMBL" id="WJXA01000013">
    <property type="protein sequence ID" value="KAF7119484.1"/>
    <property type="molecule type" value="Genomic_DNA"/>
</dbReference>
<accession>A0A834FYK4</accession>
<dbReference type="OrthoDB" id="10050372at2759"/>
<evidence type="ECO:0000256" key="13">
    <source>
        <dbReference type="ARBA" id="ARBA00023161"/>
    </source>
</evidence>
<evidence type="ECO:0000256" key="3">
    <source>
        <dbReference type="ARBA" id="ARBA00004584"/>
    </source>
</evidence>
<dbReference type="GO" id="GO:0005634">
    <property type="term" value="C:nucleus"/>
    <property type="evidence" value="ECO:0007669"/>
    <property type="project" value="UniProtKB-SubCell"/>
</dbReference>